<dbReference type="EMBL" id="JANKJG010000006">
    <property type="protein sequence ID" value="MCR8826817.1"/>
    <property type="molecule type" value="Genomic_DNA"/>
</dbReference>
<evidence type="ECO:0000256" key="1">
    <source>
        <dbReference type="SAM" id="SignalP"/>
    </source>
</evidence>
<gene>
    <name evidence="4" type="ORF">NTA49_09740</name>
</gene>
<keyword evidence="1" id="KW-0732">Signal</keyword>
<feature type="signal peptide" evidence="1">
    <location>
        <begin position="1"/>
        <end position="23"/>
    </location>
</feature>
<dbReference type="InterPro" id="IPR025554">
    <property type="entry name" value="DUF4140"/>
</dbReference>
<dbReference type="InterPro" id="IPR011935">
    <property type="entry name" value="CHP02231"/>
</dbReference>
<accession>A0ABT1Z100</accession>
<evidence type="ECO:0000313" key="4">
    <source>
        <dbReference type="EMBL" id="MCR8826817.1"/>
    </source>
</evidence>
<comment type="caution">
    <text evidence="4">The sequence shown here is derived from an EMBL/GenBank/DDBJ whole genome shotgun (WGS) entry which is preliminary data.</text>
</comment>
<evidence type="ECO:0000259" key="3">
    <source>
        <dbReference type="Pfam" id="PF13600"/>
    </source>
</evidence>
<organism evidence="4 5">
    <name type="scientific">Pseudosulfitobacter koreensis</name>
    <dbReference type="NCBI Taxonomy" id="2968472"/>
    <lineage>
        <taxon>Bacteria</taxon>
        <taxon>Pseudomonadati</taxon>
        <taxon>Pseudomonadota</taxon>
        <taxon>Alphaproteobacteria</taxon>
        <taxon>Rhodobacterales</taxon>
        <taxon>Roseobacteraceae</taxon>
        <taxon>Pseudosulfitobacter</taxon>
    </lineage>
</organism>
<evidence type="ECO:0000259" key="2">
    <source>
        <dbReference type="Pfam" id="PF13598"/>
    </source>
</evidence>
<proteinExistence type="predicted"/>
<dbReference type="RefSeq" id="WP_258294548.1">
    <property type="nucleotide sequence ID" value="NZ_JANKJG010000006.1"/>
</dbReference>
<dbReference type="PANTHER" id="PTHR31005">
    <property type="entry name" value="DUF4139 DOMAIN-CONTAINING PROTEIN"/>
    <property type="match status" value="1"/>
</dbReference>
<dbReference type="PANTHER" id="PTHR31005:SF8">
    <property type="entry name" value="DUF4139 DOMAIN-CONTAINING PROTEIN"/>
    <property type="match status" value="1"/>
</dbReference>
<reference evidence="4" key="1">
    <citation type="submission" date="2022-07" db="EMBL/GenBank/DDBJ databases">
        <title>Pseudosulfitobacter sp. strain AP-MA-4, whole genome sequence.</title>
        <authorList>
            <person name="Jiang Y."/>
        </authorList>
    </citation>
    <scope>NUCLEOTIDE SEQUENCE</scope>
    <source>
        <strain evidence="4">AP-MA-4</strain>
    </source>
</reference>
<name>A0ABT1Z100_9RHOB</name>
<sequence length="546" mass="58912">MRFAILAPAVAISALLCPLTAWADTLAIDSAPSAITVYPRGALVTRTTTVTLPQSTHDLVLADLPQYVDPARISVRLAGAQLQSVSFRDRNQPPAPDQVSARITAARDAVKAAQVTLDALDDRIALAQIAVQAAKAQADFLTALGTSETLPADVDTLRDLSQMIGDQTLAAGQSAQTARTSMRLLNAEREDRVKDLNDAQAALDALLTADQDRTRLTLTATAAQAGAATLEVSYQVDSALWYPVYDLRLTTGDTPTLKMERGAEVAQNSGEDWRDVALTLATVQPSGQTRPSEIYPELRRVEDREDPQPRMRSEAALGATADMALPAPVMEAPTVAMTMLDGPSVQYAFPRPVSVANGADDVRIALDSVDFTPDVFARAVPLQDDVAYRMARLTNTTGEQLLGSGFATAFVDGQMVGQFDFAPVAAGEKVDLAFGPIQTLRLNRVRLNRNEADRGILSRSSEIVEATRIDIENTGDRAWRVELIDRVPITEQADLEIDWTAQPAPTVTGHNDRRGILMWDMALAAGEDASVTLNVEMNWSEGKVLR</sequence>
<dbReference type="Pfam" id="PF13600">
    <property type="entry name" value="DUF4140"/>
    <property type="match status" value="1"/>
</dbReference>
<keyword evidence="5" id="KW-1185">Reference proteome</keyword>
<evidence type="ECO:0000313" key="5">
    <source>
        <dbReference type="Proteomes" id="UP001165396"/>
    </source>
</evidence>
<dbReference type="InterPro" id="IPR037291">
    <property type="entry name" value="DUF4139"/>
</dbReference>
<protein>
    <submittedName>
        <fullName evidence="4">DUF4139 domain-containing protein</fullName>
    </submittedName>
</protein>
<feature type="chain" id="PRO_5045326965" evidence="1">
    <location>
        <begin position="24"/>
        <end position="546"/>
    </location>
</feature>
<feature type="domain" description="DUF4139" evidence="2">
    <location>
        <begin position="230"/>
        <end position="540"/>
    </location>
</feature>
<dbReference type="NCBIfam" id="TIGR02231">
    <property type="entry name" value="mucoidy inhibitor MuiA family protein"/>
    <property type="match status" value="1"/>
</dbReference>
<dbReference type="Pfam" id="PF13598">
    <property type="entry name" value="DUF4139"/>
    <property type="match status" value="1"/>
</dbReference>
<feature type="domain" description="DUF4140" evidence="3">
    <location>
        <begin position="35"/>
        <end position="141"/>
    </location>
</feature>
<dbReference type="Proteomes" id="UP001165396">
    <property type="component" value="Unassembled WGS sequence"/>
</dbReference>